<protein>
    <submittedName>
        <fullName evidence="2">Uncharacterized protein</fullName>
    </submittedName>
</protein>
<reference evidence="2" key="1">
    <citation type="journal article" date="2019" name="bioRxiv">
        <title>The Genome of the Zebra Mussel, Dreissena polymorpha: A Resource for Invasive Species Research.</title>
        <authorList>
            <person name="McCartney M.A."/>
            <person name="Auch B."/>
            <person name="Kono T."/>
            <person name="Mallez S."/>
            <person name="Zhang Y."/>
            <person name="Obille A."/>
            <person name="Becker A."/>
            <person name="Abrahante J.E."/>
            <person name="Garbe J."/>
            <person name="Badalamenti J.P."/>
            <person name="Herman A."/>
            <person name="Mangelson H."/>
            <person name="Liachko I."/>
            <person name="Sullivan S."/>
            <person name="Sone E.D."/>
            <person name="Koren S."/>
            <person name="Silverstein K.A.T."/>
            <person name="Beckman K.B."/>
            <person name="Gohl D.M."/>
        </authorList>
    </citation>
    <scope>NUCLEOTIDE SEQUENCE</scope>
    <source>
        <strain evidence="2">Duluth1</strain>
        <tissue evidence="2">Whole animal</tissue>
    </source>
</reference>
<organism evidence="2 3">
    <name type="scientific">Dreissena polymorpha</name>
    <name type="common">Zebra mussel</name>
    <name type="synonym">Mytilus polymorpha</name>
    <dbReference type="NCBI Taxonomy" id="45954"/>
    <lineage>
        <taxon>Eukaryota</taxon>
        <taxon>Metazoa</taxon>
        <taxon>Spiralia</taxon>
        <taxon>Lophotrochozoa</taxon>
        <taxon>Mollusca</taxon>
        <taxon>Bivalvia</taxon>
        <taxon>Autobranchia</taxon>
        <taxon>Heteroconchia</taxon>
        <taxon>Euheterodonta</taxon>
        <taxon>Imparidentia</taxon>
        <taxon>Neoheterodontei</taxon>
        <taxon>Myida</taxon>
        <taxon>Dreissenoidea</taxon>
        <taxon>Dreissenidae</taxon>
        <taxon>Dreissena</taxon>
    </lineage>
</organism>
<feature type="compositionally biased region" description="Polar residues" evidence="1">
    <location>
        <begin position="60"/>
        <end position="75"/>
    </location>
</feature>
<dbReference type="AlphaFoldDB" id="A0A9D4CBL8"/>
<evidence type="ECO:0000313" key="3">
    <source>
        <dbReference type="Proteomes" id="UP000828390"/>
    </source>
</evidence>
<name>A0A9D4CBL8_DREPO</name>
<evidence type="ECO:0000256" key="1">
    <source>
        <dbReference type="SAM" id="MobiDB-lite"/>
    </source>
</evidence>
<gene>
    <name evidence="2" type="ORF">DPMN_063407</name>
</gene>
<dbReference type="Proteomes" id="UP000828390">
    <property type="component" value="Unassembled WGS sequence"/>
</dbReference>
<reference evidence="2" key="2">
    <citation type="submission" date="2020-11" db="EMBL/GenBank/DDBJ databases">
        <authorList>
            <person name="McCartney M.A."/>
            <person name="Auch B."/>
            <person name="Kono T."/>
            <person name="Mallez S."/>
            <person name="Becker A."/>
            <person name="Gohl D.M."/>
            <person name="Silverstein K.A.T."/>
            <person name="Koren S."/>
            <person name="Bechman K.B."/>
            <person name="Herman A."/>
            <person name="Abrahante J.E."/>
            <person name="Garbe J."/>
        </authorList>
    </citation>
    <scope>NUCLEOTIDE SEQUENCE</scope>
    <source>
        <strain evidence="2">Duluth1</strain>
        <tissue evidence="2">Whole animal</tissue>
    </source>
</reference>
<dbReference type="EMBL" id="JAIWYP010000013">
    <property type="protein sequence ID" value="KAH3720508.1"/>
    <property type="molecule type" value="Genomic_DNA"/>
</dbReference>
<evidence type="ECO:0000313" key="2">
    <source>
        <dbReference type="EMBL" id="KAH3720508.1"/>
    </source>
</evidence>
<sequence length="84" mass="9757">MRPTPVDGPHLCDCVPFHLSNSTLLLERLLNKDGHDQMLNLERKMTFVAKLALDTTQKLKQSNNNMPTRNQNTLRSRMWPQRIS</sequence>
<accession>A0A9D4CBL8</accession>
<proteinExistence type="predicted"/>
<feature type="region of interest" description="Disordered" evidence="1">
    <location>
        <begin position="60"/>
        <end position="84"/>
    </location>
</feature>
<keyword evidence="3" id="KW-1185">Reference proteome</keyword>
<comment type="caution">
    <text evidence="2">The sequence shown here is derived from an EMBL/GenBank/DDBJ whole genome shotgun (WGS) entry which is preliminary data.</text>
</comment>